<dbReference type="CDD" id="cd07769">
    <property type="entry name" value="ASKHA_NBD_FGGY_GK"/>
    <property type="match status" value="1"/>
</dbReference>
<dbReference type="InterPro" id="IPR000577">
    <property type="entry name" value="Carb_kinase_FGGY"/>
</dbReference>
<dbReference type="Gene3D" id="3.30.420.40">
    <property type="match status" value="2"/>
</dbReference>
<dbReference type="PANTHER" id="PTHR10196:SF69">
    <property type="entry name" value="GLYCEROL KINASE"/>
    <property type="match status" value="1"/>
</dbReference>
<dbReference type="PROSITE" id="PS00445">
    <property type="entry name" value="FGGY_KINASES_2"/>
    <property type="match status" value="1"/>
</dbReference>
<name>A0ABU5QP77_9BACT</name>
<evidence type="ECO:0000256" key="7">
    <source>
        <dbReference type="RuleBase" id="RU003733"/>
    </source>
</evidence>
<dbReference type="InterPro" id="IPR043129">
    <property type="entry name" value="ATPase_NBD"/>
</dbReference>
<evidence type="ECO:0000256" key="4">
    <source>
        <dbReference type="ARBA" id="ARBA00022777"/>
    </source>
</evidence>
<evidence type="ECO:0000256" key="3">
    <source>
        <dbReference type="ARBA" id="ARBA00022741"/>
    </source>
</evidence>
<keyword evidence="2 7" id="KW-0808">Transferase</keyword>
<dbReference type="EMBL" id="JAYFUL010000019">
    <property type="protein sequence ID" value="MEA5258710.1"/>
    <property type="molecule type" value="Genomic_DNA"/>
</dbReference>
<evidence type="ECO:0000256" key="5">
    <source>
        <dbReference type="ARBA" id="ARBA00022840"/>
    </source>
</evidence>
<dbReference type="InterPro" id="IPR018485">
    <property type="entry name" value="FGGY_C"/>
</dbReference>
<dbReference type="InterPro" id="IPR018484">
    <property type="entry name" value="FGGY_N"/>
</dbReference>
<dbReference type="NCBIfam" id="NF000756">
    <property type="entry name" value="PRK00047.1"/>
    <property type="match status" value="1"/>
</dbReference>
<evidence type="ECO:0000313" key="10">
    <source>
        <dbReference type="EMBL" id="MEA5258710.1"/>
    </source>
</evidence>
<dbReference type="Pfam" id="PF02782">
    <property type="entry name" value="FGGY_C"/>
    <property type="match status" value="1"/>
</dbReference>
<keyword evidence="5" id="KW-0067">ATP-binding</keyword>
<comment type="similarity">
    <text evidence="1 7">Belongs to the FGGY kinase family.</text>
</comment>
<dbReference type="PANTHER" id="PTHR10196">
    <property type="entry name" value="SUGAR KINASE"/>
    <property type="match status" value="1"/>
</dbReference>
<feature type="domain" description="Carbohydrate kinase FGGY N-terminal" evidence="8">
    <location>
        <begin position="3"/>
        <end position="252"/>
    </location>
</feature>
<dbReference type="SUPFAM" id="SSF53067">
    <property type="entry name" value="Actin-like ATPase domain"/>
    <property type="match status" value="2"/>
</dbReference>
<evidence type="ECO:0000256" key="2">
    <source>
        <dbReference type="ARBA" id="ARBA00022679"/>
    </source>
</evidence>
<proteinExistence type="inferred from homology"/>
<dbReference type="GO" id="GO:0004370">
    <property type="term" value="F:glycerol kinase activity"/>
    <property type="evidence" value="ECO:0007669"/>
    <property type="project" value="UniProtKB-EC"/>
</dbReference>
<gene>
    <name evidence="10" type="primary">glpK</name>
    <name evidence="10" type="ORF">VB264_13015</name>
</gene>
<evidence type="ECO:0000256" key="1">
    <source>
        <dbReference type="ARBA" id="ARBA00009156"/>
    </source>
</evidence>
<sequence length="492" mass="53543">MQYILAIDQGTSSTKALIFDEKAKVVARASEVLQTQYLADGFVEQDPEGIFENAMTAVKNCIAQFVTNGGDLKDIKTCGISNQRETFVLWDENGKPLHNAVVWQCKRSVQVCDNLNQAGLANTIKEKTGLLIDPYFSGTKLIWLYENNVAIKQAIDEGKAFFGTIDTWLLYKLTDGKVFATDYTNASRTLFFNLHTLEWDTELLSIFNLSTITLPVVKASSSNFGTSTFDGIFEEAINISGMIGDSHAAAFGEGCFEAGTAKATLGTGCSILMNIGDKPQPSQHGMITTICWSTEGRIDYALEGAIVSCGATVEWVKNELGLFSESKQSQAMATAVEDNGGVYIIPAFSGLGAPYWDMKRKASIHGLTFGTNKNHIVRATLESIPFQIKDVILAMEEDSHIHLQELMVNGGMTSNSFVLSTIADLLGIPVVNKGMPDVSALGAALMAGLGVQIFESVASLKALFQEPQSVLPQEQNQIKIHKAFKAWKDIIE</sequence>
<evidence type="ECO:0000256" key="6">
    <source>
        <dbReference type="ARBA" id="ARBA00043149"/>
    </source>
</evidence>
<evidence type="ECO:0000313" key="11">
    <source>
        <dbReference type="Proteomes" id="UP001304671"/>
    </source>
</evidence>
<organism evidence="10 11">
    <name type="scientific">Arcicella aquatica</name>
    <dbReference type="NCBI Taxonomy" id="217141"/>
    <lineage>
        <taxon>Bacteria</taxon>
        <taxon>Pseudomonadati</taxon>
        <taxon>Bacteroidota</taxon>
        <taxon>Cytophagia</taxon>
        <taxon>Cytophagales</taxon>
        <taxon>Flectobacillaceae</taxon>
        <taxon>Arcicella</taxon>
    </lineage>
</organism>
<dbReference type="InterPro" id="IPR018483">
    <property type="entry name" value="Carb_kinase_FGGY_CS"/>
</dbReference>
<dbReference type="PIRSF" id="PIRSF000538">
    <property type="entry name" value="GlpK"/>
    <property type="match status" value="1"/>
</dbReference>
<accession>A0ABU5QP77</accession>
<reference evidence="10 11" key="1">
    <citation type="submission" date="2023-12" db="EMBL/GenBank/DDBJ databases">
        <title>Novel species of the genus Arcicella isolated from rivers.</title>
        <authorList>
            <person name="Lu H."/>
        </authorList>
    </citation>
    <scope>NUCLEOTIDE SEQUENCE [LARGE SCALE GENOMIC DNA]</scope>
    <source>
        <strain evidence="10 11">LMG 21963</strain>
    </source>
</reference>
<keyword evidence="11" id="KW-1185">Reference proteome</keyword>
<evidence type="ECO:0000259" key="8">
    <source>
        <dbReference type="Pfam" id="PF00370"/>
    </source>
</evidence>
<dbReference type="PROSITE" id="PS00933">
    <property type="entry name" value="FGGY_KINASES_1"/>
    <property type="match status" value="1"/>
</dbReference>
<dbReference type="Pfam" id="PF00370">
    <property type="entry name" value="FGGY_N"/>
    <property type="match status" value="1"/>
</dbReference>
<evidence type="ECO:0000259" key="9">
    <source>
        <dbReference type="Pfam" id="PF02782"/>
    </source>
</evidence>
<feature type="domain" description="Carbohydrate kinase FGGY C-terminal" evidence="9">
    <location>
        <begin position="262"/>
        <end position="448"/>
    </location>
</feature>
<keyword evidence="4 7" id="KW-0418">Kinase</keyword>
<protein>
    <recommendedName>
        <fullName evidence="6">ATP:glycerol 3-phosphotransferase</fullName>
    </recommendedName>
</protein>
<comment type="caution">
    <text evidence="10">The sequence shown here is derived from an EMBL/GenBank/DDBJ whole genome shotgun (WGS) entry which is preliminary data.</text>
</comment>
<dbReference type="RefSeq" id="WP_323249997.1">
    <property type="nucleotide sequence ID" value="NZ_JAYFUL010000019.1"/>
</dbReference>
<keyword evidence="3" id="KW-0547">Nucleotide-binding</keyword>
<dbReference type="Proteomes" id="UP001304671">
    <property type="component" value="Unassembled WGS sequence"/>
</dbReference>